<evidence type="ECO:0000313" key="3">
    <source>
        <dbReference type="Proteomes" id="UP000694941"/>
    </source>
</evidence>
<name>A0ABM1SBB3_LIMPO</name>
<evidence type="ECO:0000256" key="2">
    <source>
        <dbReference type="SAM" id="Phobius"/>
    </source>
</evidence>
<feature type="compositionally biased region" description="Polar residues" evidence="1">
    <location>
        <begin position="222"/>
        <end position="233"/>
    </location>
</feature>
<gene>
    <name evidence="4" type="primary">LOC111085639</name>
</gene>
<keyword evidence="2" id="KW-1133">Transmembrane helix</keyword>
<sequence>MVDYANTTSAPPREQRENTSIPVIWTPSYPIVWRGYPSKTHFLSPEYKSQKVEEFYKSYNFMTGVRIAATLGGLIALFTLFLLYKSKCKTYKDYKQQLEDIPTCRSVGVAQEEISTRGSVRSDNSSTASDSGSISLHLAEPFSPCPDQTGIPLTIYVENSSSLFLPSDVYIEEDIHVTNDTQLYQTDQNTWMACEPQPSASSTQVNKLNSCSNSKESAEFSVTNCEDGNSERPSSLGAKKKLSSRTLSVRPSEQTEGSFVTERYSSRSSVKTNEVL</sequence>
<proteinExistence type="predicted"/>
<keyword evidence="3" id="KW-1185">Reference proteome</keyword>
<keyword evidence="2" id="KW-0812">Transmembrane</keyword>
<feature type="region of interest" description="Disordered" evidence="1">
    <location>
        <begin position="222"/>
        <end position="276"/>
    </location>
</feature>
<evidence type="ECO:0000313" key="4">
    <source>
        <dbReference type="RefSeq" id="XP_022240918.1"/>
    </source>
</evidence>
<feature type="transmembrane region" description="Helical" evidence="2">
    <location>
        <begin position="65"/>
        <end position="84"/>
    </location>
</feature>
<keyword evidence="2" id="KW-0472">Membrane</keyword>
<dbReference type="Proteomes" id="UP000694941">
    <property type="component" value="Unplaced"/>
</dbReference>
<feature type="compositionally biased region" description="Polar residues" evidence="1">
    <location>
        <begin position="244"/>
        <end position="258"/>
    </location>
</feature>
<organism evidence="3 4">
    <name type="scientific">Limulus polyphemus</name>
    <name type="common">Atlantic horseshoe crab</name>
    <dbReference type="NCBI Taxonomy" id="6850"/>
    <lineage>
        <taxon>Eukaryota</taxon>
        <taxon>Metazoa</taxon>
        <taxon>Ecdysozoa</taxon>
        <taxon>Arthropoda</taxon>
        <taxon>Chelicerata</taxon>
        <taxon>Merostomata</taxon>
        <taxon>Xiphosura</taxon>
        <taxon>Limulidae</taxon>
        <taxon>Limulus</taxon>
    </lineage>
</organism>
<accession>A0ABM1SBB3</accession>
<feature type="compositionally biased region" description="Polar residues" evidence="1">
    <location>
        <begin position="266"/>
        <end position="276"/>
    </location>
</feature>
<evidence type="ECO:0000256" key="1">
    <source>
        <dbReference type="SAM" id="MobiDB-lite"/>
    </source>
</evidence>
<protein>
    <submittedName>
        <fullName evidence="4">Uncharacterized protein LOC111085639</fullName>
    </submittedName>
</protein>
<dbReference type="RefSeq" id="XP_022240918.1">
    <property type="nucleotide sequence ID" value="XM_022385210.1"/>
</dbReference>
<dbReference type="GeneID" id="111085639"/>
<reference evidence="4" key="1">
    <citation type="submission" date="2025-08" db="UniProtKB">
        <authorList>
            <consortium name="RefSeq"/>
        </authorList>
    </citation>
    <scope>IDENTIFICATION</scope>
    <source>
        <tissue evidence="4">Muscle</tissue>
    </source>
</reference>